<keyword evidence="4" id="KW-1185">Reference proteome</keyword>
<protein>
    <submittedName>
        <fullName evidence="3">Ig-like domain-containing protein</fullName>
    </submittedName>
</protein>
<dbReference type="Proteomes" id="UP000184172">
    <property type="component" value="Unassembled WGS sequence"/>
</dbReference>
<name>A0A1M6MRT0_9FLAO</name>
<proteinExistence type="predicted"/>
<dbReference type="EMBL" id="FQYV01000029">
    <property type="protein sequence ID" value="SHJ86171.1"/>
    <property type="molecule type" value="Genomic_DNA"/>
</dbReference>
<dbReference type="AlphaFoldDB" id="A0A1M6MRT0"/>
<dbReference type="InterPro" id="IPR032812">
    <property type="entry name" value="SbsA_Ig"/>
</dbReference>
<evidence type="ECO:0000259" key="2">
    <source>
        <dbReference type="Pfam" id="PF13205"/>
    </source>
</evidence>
<feature type="domain" description="SbsA Ig-like" evidence="2">
    <location>
        <begin position="42"/>
        <end position="143"/>
    </location>
</feature>
<reference evidence="4" key="1">
    <citation type="submission" date="2016-11" db="EMBL/GenBank/DDBJ databases">
        <authorList>
            <person name="Varghese N."/>
            <person name="Submissions S."/>
        </authorList>
    </citation>
    <scope>NUCLEOTIDE SEQUENCE [LARGE SCALE GENOMIC DNA]</scope>
    <source>
        <strain evidence="4">DSM 26349</strain>
    </source>
</reference>
<evidence type="ECO:0000313" key="3">
    <source>
        <dbReference type="EMBL" id="SHJ86171.1"/>
    </source>
</evidence>
<dbReference type="RefSeq" id="WP_073221122.1">
    <property type="nucleotide sequence ID" value="NZ_FNNS01000027.1"/>
</dbReference>
<dbReference type="STRING" id="797419.SAMN05216556_12741"/>
<organism evidence="3 4">
    <name type="scientific">Aequorivita viscosa</name>
    <dbReference type="NCBI Taxonomy" id="797419"/>
    <lineage>
        <taxon>Bacteria</taxon>
        <taxon>Pseudomonadati</taxon>
        <taxon>Bacteroidota</taxon>
        <taxon>Flavobacteriia</taxon>
        <taxon>Flavobacteriales</taxon>
        <taxon>Flavobacteriaceae</taxon>
        <taxon>Aequorivita</taxon>
    </lineage>
</organism>
<keyword evidence="1" id="KW-0732">Signal</keyword>
<gene>
    <name evidence="3" type="ORF">SAMN04487908_1294</name>
</gene>
<dbReference type="OrthoDB" id="9809989at2"/>
<sequence>MTNNKQGFNLKHRLLYIPILFLLSLSFVDCAKKGTPSGGPRDTIPPVIVRSSPENYSINFKGDEIEIRFDEYIKLKDIDKQLVISPPMKFSPIITPLNTSKTLKIKITDTLKPNTTYAFNFGKSIIDNNEGNEFEYFKYVFSTGNYIDSLQVAGRVRDAQLVAPEIPTTIVLYEANETYKDSLVYSEKPTYVTITQDSTGYFELTNLKEGKYFLMALKDKNNDYIFQPKTDKIGFVKEAISIPSDSTYLLTLFKETPDYKLSRPNHVGKNHIIFGYEGRAEGVGIEMLSKVPSDYDFRVFKDEKKDTLHYWFKPNFDADSLVFKVSNKSVLDTATVRVRDLFKDSLNISAVKTGTLKRKDTFKLRANTPLVSFDLEKFQVITKDSSFIKPIVRLNQKYNLAEVAFPKSEDQGYAIKLFPGALTDFFDQTNDTLQFNINTPNNSDQGTLSLNLVNVNRFPIIVQMLNRKYEVVAEEYLNLLPDQETDKKKVFFDEIAPDKYYLRIIYDDSQNGRWDTGNFLNRLEPEQIIYYPTLIEVRANWSLNETFILK</sequence>
<accession>A0A1M6MRT0</accession>
<evidence type="ECO:0000256" key="1">
    <source>
        <dbReference type="ARBA" id="ARBA00022729"/>
    </source>
</evidence>
<evidence type="ECO:0000313" key="4">
    <source>
        <dbReference type="Proteomes" id="UP000184172"/>
    </source>
</evidence>
<dbReference type="Pfam" id="PF13205">
    <property type="entry name" value="Big_5"/>
    <property type="match status" value="1"/>
</dbReference>